<protein>
    <submittedName>
        <fullName evidence="1">Uncharacterized protein</fullName>
    </submittedName>
</protein>
<dbReference type="PANTHER" id="PTHR34480:SF11">
    <property type="entry name" value="OS05G0173500 PROTEIN"/>
    <property type="match status" value="1"/>
</dbReference>
<dbReference type="EMBL" id="GBRH01202332">
    <property type="protein sequence ID" value="JAD95563.1"/>
    <property type="molecule type" value="Transcribed_RNA"/>
</dbReference>
<accession>A0A0A9E973</accession>
<dbReference type="AlphaFoldDB" id="A0A0A9E973"/>
<reference evidence="1" key="2">
    <citation type="journal article" date="2015" name="Data Brief">
        <title>Shoot transcriptome of the giant reed, Arundo donax.</title>
        <authorList>
            <person name="Barrero R.A."/>
            <person name="Guerrero F.D."/>
            <person name="Moolhuijzen P."/>
            <person name="Goolsby J.A."/>
            <person name="Tidwell J."/>
            <person name="Bellgard S.E."/>
            <person name="Bellgard M.I."/>
        </authorList>
    </citation>
    <scope>NUCLEOTIDE SEQUENCE</scope>
    <source>
        <tissue evidence="1">Shoot tissue taken approximately 20 cm above the soil surface</tissue>
    </source>
</reference>
<evidence type="ECO:0000313" key="1">
    <source>
        <dbReference type="EMBL" id="JAD95563.1"/>
    </source>
</evidence>
<dbReference type="PANTHER" id="PTHR34480">
    <property type="entry name" value="OS01G0967800 PROTEIN-RELATED"/>
    <property type="match status" value="1"/>
</dbReference>
<name>A0A0A9E973_ARUDO</name>
<sequence>MQEYEQQIQELKIRLAMYRIRAHEGEKLKGLDEQQLKQRNVDLQDYQRLMLCNNGEYEDWDDYRKLCSTHEGDHQYVQFWEKLTRETRWWIDATWDFSSLVWQKLERVAFYQAVKIAAEFPEIYSTLIFSGFTDYMGSISFENYWYKSFAFVYFEIWKRVAKQKLYTLNHRDISFLQRCLDGFQKGCE</sequence>
<reference evidence="1" key="1">
    <citation type="submission" date="2014-09" db="EMBL/GenBank/DDBJ databases">
        <authorList>
            <person name="Magalhaes I.L.F."/>
            <person name="Oliveira U."/>
            <person name="Santos F.R."/>
            <person name="Vidigal T.H.D.A."/>
            <person name="Brescovit A.D."/>
            <person name="Santos A.J."/>
        </authorList>
    </citation>
    <scope>NUCLEOTIDE SEQUENCE</scope>
    <source>
        <tissue evidence="1">Shoot tissue taken approximately 20 cm above the soil surface</tissue>
    </source>
</reference>
<proteinExistence type="predicted"/>
<organism evidence="1">
    <name type="scientific">Arundo donax</name>
    <name type="common">Giant reed</name>
    <name type="synonym">Donax arundinaceus</name>
    <dbReference type="NCBI Taxonomy" id="35708"/>
    <lineage>
        <taxon>Eukaryota</taxon>
        <taxon>Viridiplantae</taxon>
        <taxon>Streptophyta</taxon>
        <taxon>Embryophyta</taxon>
        <taxon>Tracheophyta</taxon>
        <taxon>Spermatophyta</taxon>
        <taxon>Magnoliopsida</taxon>
        <taxon>Liliopsida</taxon>
        <taxon>Poales</taxon>
        <taxon>Poaceae</taxon>
        <taxon>PACMAD clade</taxon>
        <taxon>Arundinoideae</taxon>
        <taxon>Arundineae</taxon>
        <taxon>Arundo</taxon>
    </lineage>
</organism>